<protein>
    <submittedName>
        <fullName evidence="2">Uncharacterized protein</fullName>
    </submittedName>
</protein>
<comment type="caution">
    <text evidence="2">The sequence shown here is derived from an EMBL/GenBank/DDBJ whole genome shotgun (WGS) entry which is preliminary data.</text>
</comment>
<name>A0A834FMG0_ORYME</name>
<evidence type="ECO:0000256" key="1">
    <source>
        <dbReference type="SAM" id="MobiDB-lite"/>
    </source>
</evidence>
<organism evidence="2 3">
    <name type="scientific">Oryzias melastigma</name>
    <name type="common">Marine medaka</name>
    <dbReference type="NCBI Taxonomy" id="30732"/>
    <lineage>
        <taxon>Eukaryota</taxon>
        <taxon>Metazoa</taxon>
        <taxon>Chordata</taxon>
        <taxon>Craniata</taxon>
        <taxon>Vertebrata</taxon>
        <taxon>Euteleostomi</taxon>
        <taxon>Actinopterygii</taxon>
        <taxon>Neopterygii</taxon>
        <taxon>Teleostei</taxon>
        <taxon>Neoteleostei</taxon>
        <taxon>Acanthomorphata</taxon>
        <taxon>Ovalentaria</taxon>
        <taxon>Atherinomorphae</taxon>
        <taxon>Beloniformes</taxon>
        <taxon>Adrianichthyidae</taxon>
        <taxon>Oryziinae</taxon>
        <taxon>Oryzias</taxon>
    </lineage>
</organism>
<evidence type="ECO:0000313" key="2">
    <source>
        <dbReference type="EMBL" id="KAF6736936.1"/>
    </source>
</evidence>
<feature type="compositionally biased region" description="Basic and acidic residues" evidence="1">
    <location>
        <begin position="85"/>
        <end position="109"/>
    </location>
</feature>
<gene>
    <name evidence="2" type="ORF">FQA47_004388</name>
</gene>
<accession>A0A834FMG0</accession>
<dbReference type="EMBL" id="WKFB01000075">
    <property type="protein sequence ID" value="KAF6736936.1"/>
    <property type="molecule type" value="Genomic_DNA"/>
</dbReference>
<feature type="compositionally biased region" description="Basic and acidic residues" evidence="1">
    <location>
        <begin position="183"/>
        <end position="214"/>
    </location>
</feature>
<feature type="compositionally biased region" description="Basic and acidic residues" evidence="1">
    <location>
        <begin position="54"/>
        <end position="68"/>
    </location>
</feature>
<dbReference type="Proteomes" id="UP000646548">
    <property type="component" value="Unassembled WGS sequence"/>
</dbReference>
<feature type="compositionally biased region" description="Low complexity" evidence="1">
    <location>
        <begin position="146"/>
        <end position="163"/>
    </location>
</feature>
<feature type="region of interest" description="Disordered" evidence="1">
    <location>
        <begin position="54"/>
        <end position="220"/>
    </location>
</feature>
<dbReference type="AlphaFoldDB" id="A0A834FMG0"/>
<proteinExistence type="predicted"/>
<evidence type="ECO:0000313" key="3">
    <source>
        <dbReference type="Proteomes" id="UP000646548"/>
    </source>
</evidence>
<reference evidence="2" key="1">
    <citation type="journal article" name="BMC Genomics">
        <title>Long-read sequencing and de novo genome assembly of marine medaka (Oryzias melastigma).</title>
        <authorList>
            <person name="Liang P."/>
            <person name="Saqib H.S.A."/>
            <person name="Ni X."/>
            <person name="Shen Y."/>
        </authorList>
    </citation>
    <scope>NUCLEOTIDE SEQUENCE</scope>
    <source>
        <strain evidence="2">Bigg-433</strain>
    </source>
</reference>
<sequence length="220" mass="24226">MKTAEKAFNSGMGWISMKKTLAVAQKGDLTVRDRTVAELSPRAWVEALQDLQRQELGEEEENRCKELTDEAFGSMFGEAETQEGSEGKDEDKEPTELRDPGGHEREEKNVCSLSGWHSDASSVNVEPPTPGRSVSSDLLNRRESQENSSESVTSSSRGESGKSQQNGDNLKLSRQDASSESSNGKKEDGAPVLEKKTQHGGDSRKSRRKDDRRSGDKKHS</sequence>